<sequence>MMPGTPATPSAELQRTPCSTPGGSKVSEEKILVTVRLRPLNRREQAMYDLIAWDCLDEHTIVFNNPNHERPSNPYTFDKVFGPMCSTQKVYEEGAKDVALAALTGMNATIFAYGQTRSGKTFTMRGITENAVRDIFEHIKNTPERDFVLKFSALEIYNETVVDLLKCKSGSLRLLDDSGYLQNLVDLAGSERASQTNADGTRLKEGSHINRSLLTLTTVIRKLSGGKRSGHIPYRDSKLTRLLQSSLGGNARTAIICTISPALSHVEQTRNTLSFATSAKEVTNSAKINMKEVARLEAELRSPEPSYLRSILEEKDLKIQQMEREMKELKQERDLAQSLLESVRKAKKVQKGSDQCGPSGQVARCLSFPGDNETVPTHSRDTPVTPRSQTRGANRRKAIVRRSVTSTDPSMLVNEIRKLEQIQKQLGDEANRAALEVLHEEVDLHQLGNKETAETIAKLHATPSDDTVAGSCKVTSPKSDEKGTCKSSKEGSPAVQHSSTVNVKKMQRMFKNAAEENIRSIKSYVTELKERVTKLSYQKHLLLCQVIALEKDQEAGIDETDNIDESLPGTWELTFEEDRKEIIMLCHLCHFSIIHRTQFYLLFKGEPSDQIYMEVELRRLLWLEQHFSDLGNASPALLGDEPAGSVSARIKALKQEREY</sequence>
<dbReference type="PROSITE" id="PS50067">
    <property type="entry name" value="KINESIN_MOTOR_2"/>
    <property type="match status" value="1"/>
</dbReference>
<evidence type="ECO:0000256" key="5">
    <source>
        <dbReference type="SAM" id="Coils"/>
    </source>
</evidence>
<evidence type="ECO:0000256" key="6">
    <source>
        <dbReference type="SAM" id="MobiDB-lite"/>
    </source>
</evidence>
<dbReference type="InterPro" id="IPR021881">
    <property type="entry name" value="NACK_C"/>
</dbReference>
<keyword evidence="3 4" id="KW-0505">Motor protein</keyword>
<dbReference type="InterPro" id="IPR036961">
    <property type="entry name" value="Kinesin_motor_dom_sf"/>
</dbReference>
<dbReference type="PRINTS" id="PR00380">
    <property type="entry name" value="KINESINHEAVY"/>
</dbReference>
<dbReference type="InterPro" id="IPR027417">
    <property type="entry name" value="P-loop_NTPase"/>
</dbReference>
<comment type="caution">
    <text evidence="8">The sequence shown here is derived from an EMBL/GenBank/DDBJ whole genome shotgun (WGS) entry which is preliminary data.</text>
</comment>
<dbReference type="Pfam" id="PF11995">
    <property type="entry name" value="DUF3490"/>
    <property type="match status" value="1"/>
</dbReference>
<feature type="coiled-coil region" evidence="5">
    <location>
        <begin position="312"/>
        <end position="346"/>
    </location>
</feature>
<evidence type="ECO:0000256" key="2">
    <source>
        <dbReference type="ARBA" id="ARBA00022701"/>
    </source>
</evidence>
<dbReference type="PANTHER" id="PTHR47968:SF39">
    <property type="entry name" value="KINESIN-LIKE PROTEIN KIN-7B"/>
    <property type="match status" value="1"/>
</dbReference>
<accession>A0A540M7P9</accession>
<dbReference type="Proteomes" id="UP000315295">
    <property type="component" value="Unassembled WGS sequence"/>
</dbReference>
<feature type="region of interest" description="Disordered" evidence="6">
    <location>
        <begin position="368"/>
        <end position="397"/>
    </location>
</feature>
<dbReference type="SUPFAM" id="SSF52540">
    <property type="entry name" value="P-loop containing nucleoside triphosphate hydrolases"/>
    <property type="match status" value="1"/>
</dbReference>
<feature type="region of interest" description="Disordered" evidence="6">
    <location>
        <begin position="464"/>
        <end position="500"/>
    </location>
</feature>
<proteinExistence type="inferred from homology"/>
<reference evidence="8 9" key="1">
    <citation type="journal article" date="2019" name="G3 (Bethesda)">
        <title>Sequencing of a Wild Apple (Malus baccata) Genome Unravels the Differences Between Cultivated and Wild Apple Species Regarding Disease Resistance and Cold Tolerance.</title>
        <authorList>
            <person name="Chen X."/>
        </authorList>
    </citation>
    <scope>NUCLEOTIDE SEQUENCE [LARGE SCALE GENOMIC DNA]</scope>
    <source>
        <strain evidence="9">cv. Shandingzi</strain>
        <tissue evidence="8">Leaves</tissue>
    </source>
</reference>
<evidence type="ECO:0000256" key="3">
    <source>
        <dbReference type="ARBA" id="ARBA00023175"/>
    </source>
</evidence>
<feature type="domain" description="Kinesin motor" evidence="7">
    <location>
        <begin position="30"/>
        <end position="282"/>
    </location>
</feature>
<keyword evidence="2" id="KW-0493">Microtubule</keyword>
<evidence type="ECO:0000313" key="9">
    <source>
        <dbReference type="Proteomes" id="UP000315295"/>
    </source>
</evidence>
<comment type="similarity">
    <text evidence="1">Belongs to the TRAFAC class myosin-kinesin ATPase superfamily. Kinesin family. KIN-7 subfamily.</text>
</comment>
<keyword evidence="4" id="KW-0547">Nucleotide-binding</keyword>
<dbReference type="InterPro" id="IPR027640">
    <property type="entry name" value="Kinesin-like_fam"/>
</dbReference>
<feature type="compositionally biased region" description="Polar residues" evidence="6">
    <location>
        <begin position="7"/>
        <end position="22"/>
    </location>
</feature>
<organism evidence="8 9">
    <name type="scientific">Malus baccata</name>
    <name type="common">Siberian crab apple</name>
    <name type="synonym">Pyrus baccata</name>
    <dbReference type="NCBI Taxonomy" id="106549"/>
    <lineage>
        <taxon>Eukaryota</taxon>
        <taxon>Viridiplantae</taxon>
        <taxon>Streptophyta</taxon>
        <taxon>Embryophyta</taxon>
        <taxon>Tracheophyta</taxon>
        <taxon>Spermatophyta</taxon>
        <taxon>Magnoliopsida</taxon>
        <taxon>eudicotyledons</taxon>
        <taxon>Gunneridae</taxon>
        <taxon>Pentapetalae</taxon>
        <taxon>rosids</taxon>
        <taxon>fabids</taxon>
        <taxon>Rosales</taxon>
        <taxon>Rosaceae</taxon>
        <taxon>Amygdaloideae</taxon>
        <taxon>Maleae</taxon>
        <taxon>Malus</taxon>
    </lineage>
</organism>
<keyword evidence="4" id="KW-0067">ATP-binding</keyword>
<evidence type="ECO:0000256" key="4">
    <source>
        <dbReference type="PROSITE-ProRule" id="PRU00283"/>
    </source>
</evidence>
<evidence type="ECO:0000259" key="7">
    <source>
        <dbReference type="PROSITE" id="PS50067"/>
    </source>
</evidence>
<keyword evidence="9" id="KW-1185">Reference proteome</keyword>
<dbReference type="GO" id="GO:0005524">
    <property type="term" value="F:ATP binding"/>
    <property type="evidence" value="ECO:0007669"/>
    <property type="project" value="UniProtKB-UniRule"/>
</dbReference>
<dbReference type="AlphaFoldDB" id="A0A540M7P9"/>
<feature type="binding site" evidence="4">
    <location>
        <begin position="114"/>
        <end position="121"/>
    </location>
    <ligand>
        <name>ATP</name>
        <dbReference type="ChEBI" id="CHEBI:30616"/>
    </ligand>
</feature>
<evidence type="ECO:0000256" key="1">
    <source>
        <dbReference type="ARBA" id="ARBA00007310"/>
    </source>
</evidence>
<dbReference type="GO" id="GO:0007018">
    <property type="term" value="P:microtubule-based movement"/>
    <property type="evidence" value="ECO:0007669"/>
    <property type="project" value="InterPro"/>
</dbReference>
<dbReference type="GO" id="GO:0005874">
    <property type="term" value="C:microtubule"/>
    <property type="evidence" value="ECO:0007669"/>
    <property type="project" value="UniProtKB-KW"/>
</dbReference>
<protein>
    <recommendedName>
        <fullName evidence="7">Kinesin motor domain-containing protein</fullName>
    </recommendedName>
</protein>
<feature type="region of interest" description="Disordered" evidence="6">
    <location>
        <begin position="1"/>
        <end position="25"/>
    </location>
</feature>
<dbReference type="GO" id="GO:0003777">
    <property type="term" value="F:microtubule motor activity"/>
    <property type="evidence" value="ECO:0007669"/>
    <property type="project" value="InterPro"/>
</dbReference>
<dbReference type="Gene3D" id="3.40.850.10">
    <property type="entry name" value="Kinesin motor domain"/>
    <property type="match status" value="2"/>
</dbReference>
<dbReference type="SMART" id="SM00129">
    <property type="entry name" value="KISc"/>
    <property type="match status" value="1"/>
</dbReference>
<dbReference type="PANTHER" id="PTHR47968">
    <property type="entry name" value="CENTROMERE PROTEIN E"/>
    <property type="match status" value="1"/>
</dbReference>
<dbReference type="GO" id="GO:0008017">
    <property type="term" value="F:microtubule binding"/>
    <property type="evidence" value="ECO:0007669"/>
    <property type="project" value="InterPro"/>
</dbReference>
<keyword evidence="5" id="KW-0175">Coiled coil</keyword>
<feature type="compositionally biased region" description="Basic and acidic residues" evidence="6">
    <location>
        <begin position="478"/>
        <end position="489"/>
    </location>
</feature>
<name>A0A540M7P9_MALBA</name>
<gene>
    <name evidence="8" type="ORF">C1H46_019631</name>
</gene>
<dbReference type="STRING" id="106549.A0A540M7P9"/>
<dbReference type="EMBL" id="VIEB01000337">
    <property type="protein sequence ID" value="TQD94777.1"/>
    <property type="molecule type" value="Genomic_DNA"/>
</dbReference>
<dbReference type="InterPro" id="IPR001752">
    <property type="entry name" value="Kinesin_motor_dom"/>
</dbReference>
<dbReference type="Pfam" id="PF00225">
    <property type="entry name" value="Kinesin"/>
    <property type="match status" value="2"/>
</dbReference>
<evidence type="ECO:0000313" key="8">
    <source>
        <dbReference type="EMBL" id="TQD94777.1"/>
    </source>
</evidence>